<sequence>MIPLLIHLDIRDQFARLEWEQRKRLLQATAVMSEDGPSKWTFPPAEITLGRDRFENVQPFEYNRVKMQVPEGENDYINASMIKLGRFNYIAAQAPMESTVTHFWNMIDRYHRKDINLRIVMLTNFHEFNEQKCYTYFPEDLGTIADYESRPTDTDYQRLYRIETASVTDEARTANYTQRTLKVKKTGLIKQLEIRRDHNFREFEVEHAHFHGWQDSSVPQGIAKDGLIAMIRALFDYPEQATLVVHDSAGVGRTGVYIALDMLLCGLDNGTWSSETSGEEADEEEDPIFAVVNNLRKQRINMVQNEAQYAFLYEVLRVEWIRKFGKKAKSPTIAATDWSS</sequence>
<dbReference type="InterPro" id="IPR003595">
    <property type="entry name" value="Tyr_Pase_cat"/>
</dbReference>
<evidence type="ECO:0000313" key="4">
    <source>
        <dbReference type="EMBL" id="KAF2007645.1"/>
    </source>
</evidence>
<dbReference type="InterPro" id="IPR029021">
    <property type="entry name" value="Prot-tyrosine_phosphatase-like"/>
</dbReference>
<evidence type="ECO:0000313" key="5">
    <source>
        <dbReference type="Proteomes" id="UP000799779"/>
    </source>
</evidence>
<dbReference type="SMART" id="SM00194">
    <property type="entry name" value="PTPc"/>
    <property type="match status" value="1"/>
</dbReference>
<evidence type="ECO:0000259" key="2">
    <source>
        <dbReference type="PROSITE" id="PS50055"/>
    </source>
</evidence>
<dbReference type="PANTHER" id="PTHR19134:SF449">
    <property type="entry name" value="TYROSINE-PROTEIN PHOSPHATASE 1"/>
    <property type="match status" value="1"/>
</dbReference>
<evidence type="ECO:0000259" key="3">
    <source>
        <dbReference type="PROSITE" id="PS50056"/>
    </source>
</evidence>
<dbReference type="Gene3D" id="3.90.190.10">
    <property type="entry name" value="Protein tyrosine phosphatase superfamily"/>
    <property type="match status" value="1"/>
</dbReference>
<dbReference type="PRINTS" id="PR00700">
    <property type="entry name" value="PRTYPHPHTASE"/>
</dbReference>
<dbReference type="AlphaFoldDB" id="A0A6A5X3X9"/>
<dbReference type="InterPro" id="IPR000387">
    <property type="entry name" value="Tyr_Pase_dom"/>
</dbReference>
<dbReference type="SMART" id="SM00404">
    <property type="entry name" value="PTPc_motif"/>
    <property type="match status" value="1"/>
</dbReference>
<dbReference type="InterPro" id="IPR000242">
    <property type="entry name" value="PTP_cat"/>
</dbReference>
<dbReference type="CDD" id="cd00047">
    <property type="entry name" value="PTPc"/>
    <property type="match status" value="1"/>
</dbReference>
<evidence type="ECO:0000256" key="1">
    <source>
        <dbReference type="ARBA" id="ARBA00009649"/>
    </source>
</evidence>
<proteinExistence type="inferred from homology"/>
<organism evidence="4 5">
    <name type="scientific">Amniculicola lignicola CBS 123094</name>
    <dbReference type="NCBI Taxonomy" id="1392246"/>
    <lineage>
        <taxon>Eukaryota</taxon>
        <taxon>Fungi</taxon>
        <taxon>Dikarya</taxon>
        <taxon>Ascomycota</taxon>
        <taxon>Pezizomycotina</taxon>
        <taxon>Dothideomycetes</taxon>
        <taxon>Pleosporomycetidae</taxon>
        <taxon>Pleosporales</taxon>
        <taxon>Amniculicolaceae</taxon>
        <taxon>Amniculicola</taxon>
    </lineage>
</organism>
<dbReference type="SUPFAM" id="SSF52799">
    <property type="entry name" value="(Phosphotyrosine protein) phosphatases II"/>
    <property type="match status" value="1"/>
</dbReference>
<accession>A0A6A5X3X9</accession>
<dbReference type="PROSITE" id="PS50055">
    <property type="entry name" value="TYR_PHOSPHATASE_PTP"/>
    <property type="match status" value="1"/>
</dbReference>
<dbReference type="EMBL" id="ML977556">
    <property type="protein sequence ID" value="KAF2007645.1"/>
    <property type="molecule type" value="Genomic_DNA"/>
</dbReference>
<gene>
    <name evidence="4" type="ORF">P154DRAFT_419328</name>
</gene>
<dbReference type="Pfam" id="PF00102">
    <property type="entry name" value="Y_phosphatase"/>
    <property type="match status" value="1"/>
</dbReference>
<dbReference type="OrthoDB" id="10253954at2759"/>
<dbReference type="GO" id="GO:0004725">
    <property type="term" value="F:protein tyrosine phosphatase activity"/>
    <property type="evidence" value="ECO:0007669"/>
    <property type="project" value="InterPro"/>
</dbReference>
<feature type="domain" description="Tyrosine-protein phosphatase" evidence="2">
    <location>
        <begin position="51"/>
        <end position="316"/>
    </location>
</feature>
<dbReference type="PROSITE" id="PS50056">
    <property type="entry name" value="TYR_PHOSPHATASE_2"/>
    <property type="match status" value="1"/>
</dbReference>
<feature type="domain" description="Tyrosine specific protein phosphatases" evidence="3">
    <location>
        <begin position="225"/>
        <end position="310"/>
    </location>
</feature>
<protein>
    <submittedName>
        <fullName evidence="4">Phosphatases II</fullName>
    </submittedName>
</protein>
<dbReference type="PANTHER" id="PTHR19134">
    <property type="entry name" value="RECEPTOR-TYPE TYROSINE-PROTEIN PHOSPHATASE"/>
    <property type="match status" value="1"/>
</dbReference>
<name>A0A6A5X3X9_9PLEO</name>
<keyword evidence="5" id="KW-1185">Reference proteome</keyword>
<dbReference type="Proteomes" id="UP000799779">
    <property type="component" value="Unassembled WGS sequence"/>
</dbReference>
<reference evidence="4" key="1">
    <citation type="journal article" date="2020" name="Stud. Mycol.">
        <title>101 Dothideomycetes genomes: a test case for predicting lifestyles and emergence of pathogens.</title>
        <authorList>
            <person name="Haridas S."/>
            <person name="Albert R."/>
            <person name="Binder M."/>
            <person name="Bloem J."/>
            <person name="Labutti K."/>
            <person name="Salamov A."/>
            <person name="Andreopoulos B."/>
            <person name="Baker S."/>
            <person name="Barry K."/>
            <person name="Bills G."/>
            <person name="Bluhm B."/>
            <person name="Cannon C."/>
            <person name="Castanera R."/>
            <person name="Culley D."/>
            <person name="Daum C."/>
            <person name="Ezra D."/>
            <person name="Gonzalez J."/>
            <person name="Henrissat B."/>
            <person name="Kuo A."/>
            <person name="Liang C."/>
            <person name="Lipzen A."/>
            <person name="Lutzoni F."/>
            <person name="Magnuson J."/>
            <person name="Mondo S."/>
            <person name="Nolan M."/>
            <person name="Ohm R."/>
            <person name="Pangilinan J."/>
            <person name="Park H.-J."/>
            <person name="Ramirez L."/>
            <person name="Alfaro M."/>
            <person name="Sun H."/>
            <person name="Tritt A."/>
            <person name="Yoshinaga Y."/>
            <person name="Zwiers L.-H."/>
            <person name="Turgeon B."/>
            <person name="Goodwin S."/>
            <person name="Spatafora J."/>
            <person name="Crous P."/>
            <person name="Grigoriev I."/>
        </authorList>
    </citation>
    <scope>NUCLEOTIDE SEQUENCE</scope>
    <source>
        <strain evidence="4">CBS 123094</strain>
    </source>
</reference>
<comment type="similarity">
    <text evidence="1">Belongs to the protein-tyrosine phosphatase family. Non-receptor class subfamily.</text>
</comment>
<dbReference type="InterPro" id="IPR050348">
    <property type="entry name" value="Protein-Tyr_Phosphatase"/>
</dbReference>